<dbReference type="EMBL" id="JRPH02000073">
    <property type="protein sequence ID" value="TLE02120.1"/>
    <property type="molecule type" value="Genomic_DNA"/>
</dbReference>
<proteinExistence type="predicted"/>
<feature type="non-terminal residue" evidence="3">
    <location>
        <position position="145"/>
    </location>
</feature>
<dbReference type="AlphaFoldDB" id="A0A6D2C5D7"/>
<reference evidence="3 4" key="1">
    <citation type="journal article" date="2014" name="Genome Announc.">
        <title>Draft genome sequences of eight enterohepatic helicobacter species isolated from both laboratory and wild rodents.</title>
        <authorList>
            <person name="Sheh A."/>
            <person name="Shen Z."/>
            <person name="Fox J.G."/>
        </authorList>
    </citation>
    <scope>NUCLEOTIDE SEQUENCE [LARGE SCALE GENOMIC DNA]</scope>
    <source>
        <strain evidence="3 4">Missouri</strain>
    </source>
</reference>
<evidence type="ECO:0000313" key="4">
    <source>
        <dbReference type="Proteomes" id="UP000029870"/>
    </source>
</evidence>
<evidence type="ECO:0000313" key="3">
    <source>
        <dbReference type="EMBL" id="TLE02120.1"/>
    </source>
</evidence>
<name>A0A6D2C5D7_9HELI</name>
<dbReference type="Proteomes" id="UP000029870">
    <property type="component" value="Unassembled WGS sequence"/>
</dbReference>
<evidence type="ECO:0000259" key="2">
    <source>
        <dbReference type="Pfam" id="PF18809"/>
    </source>
</evidence>
<dbReference type="InterPro" id="IPR041092">
    <property type="entry name" value="PBECR1"/>
</dbReference>
<gene>
    <name evidence="3" type="ORF">LS77_011255</name>
</gene>
<dbReference type="Pfam" id="PF18809">
    <property type="entry name" value="PBECR1"/>
    <property type="match status" value="1"/>
</dbReference>
<protein>
    <recommendedName>
        <fullName evidence="2">Phage-Barnase-EndoU-ColicinE5/D-RelE-like nuclease domain-containing protein</fullName>
    </recommendedName>
</protein>
<feature type="domain" description="Phage-Barnase-EndoU-ColicinE5/D-RelE-like nuclease" evidence="2">
    <location>
        <begin position="7"/>
        <end position="79"/>
    </location>
</feature>
<organism evidence="3 4">
    <name type="scientific">Helicobacter bilis</name>
    <dbReference type="NCBI Taxonomy" id="37372"/>
    <lineage>
        <taxon>Bacteria</taxon>
        <taxon>Pseudomonadati</taxon>
        <taxon>Campylobacterota</taxon>
        <taxon>Epsilonproteobacteria</taxon>
        <taxon>Campylobacterales</taxon>
        <taxon>Helicobacteraceae</taxon>
        <taxon>Helicobacter</taxon>
    </lineage>
</organism>
<evidence type="ECO:0000256" key="1">
    <source>
        <dbReference type="SAM" id="MobiDB-lite"/>
    </source>
</evidence>
<sequence>MGGGGDSNFGLKHILDKHGSEFENIAKQLDEIIQDGEVVKRQGRDEAYNIEHKGFKVGINKGFNKQGENKWVVTAFDDNIEKIAKTAPANDSTKGASLPLNSKDIIPQTPQEIVKQARKSGKSVAETKELLQKHKKEVQNIRTEI</sequence>
<accession>A0A6D2C5D7</accession>
<comment type="caution">
    <text evidence="3">The sequence shown here is derived from an EMBL/GenBank/DDBJ whole genome shotgun (WGS) entry which is preliminary data.</text>
</comment>
<feature type="region of interest" description="Disordered" evidence="1">
    <location>
        <begin position="87"/>
        <end position="108"/>
    </location>
</feature>